<gene>
    <name evidence="1" type="ORF">CSKR_109699</name>
</gene>
<name>A0A419PFE8_CLOSI</name>
<keyword evidence="2" id="KW-1185">Reference proteome</keyword>
<dbReference type="InParanoid" id="A0A419PFE8"/>
<dbReference type="EMBL" id="NIRI02000077">
    <property type="protein sequence ID" value="KAG5440982.1"/>
    <property type="molecule type" value="Genomic_DNA"/>
</dbReference>
<reference evidence="1 2" key="2">
    <citation type="journal article" date="2021" name="Genomics">
        <title>High-quality reference genome for Clonorchis sinensis.</title>
        <authorList>
            <person name="Young N.D."/>
            <person name="Stroehlein A.J."/>
            <person name="Kinkar L."/>
            <person name="Wang T."/>
            <person name="Sohn W.M."/>
            <person name="Chang B.C.H."/>
            <person name="Kaur P."/>
            <person name="Weisz D."/>
            <person name="Dudchenko O."/>
            <person name="Aiden E.L."/>
            <person name="Korhonen P.K."/>
            <person name="Gasser R.B."/>
        </authorList>
    </citation>
    <scope>NUCLEOTIDE SEQUENCE [LARGE SCALE GENOMIC DNA]</scope>
    <source>
        <strain evidence="1">Cs-k2</strain>
    </source>
</reference>
<comment type="caution">
    <text evidence="1">The sequence shown here is derived from an EMBL/GenBank/DDBJ whole genome shotgun (WGS) entry which is preliminary data.</text>
</comment>
<dbReference type="AlphaFoldDB" id="A0A419PFE8"/>
<evidence type="ECO:0000313" key="2">
    <source>
        <dbReference type="Proteomes" id="UP000286415"/>
    </source>
</evidence>
<dbReference type="Proteomes" id="UP000286415">
    <property type="component" value="Unassembled WGS sequence"/>
</dbReference>
<proteinExistence type="predicted"/>
<organism evidence="1 2">
    <name type="scientific">Clonorchis sinensis</name>
    <name type="common">Chinese liver fluke</name>
    <dbReference type="NCBI Taxonomy" id="79923"/>
    <lineage>
        <taxon>Eukaryota</taxon>
        <taxon>Metazoa</taxon>
        <taxon>Spiralia</taxon>
        <taxon>Lophotrochozoa</taxon>
        <taxon>Platyhelminthes</taxon>
        <taxon>Trematoda</taxon>
        <taxon>Digenea</taxon>
        <taxon>Opisthorchiida</taxon>
        <taxon>Opisthorchiata</taxon>
        <taxon>Opisthorchiidae</taxon>
        <taxon>Clonorchis</taxon>
    </lineage>
</organism>
<protein>
    <submittedName>
        <fullName evidence="1">Uncharacterized protein</fullName>
    </submittedName>
</protein>
<sequence>MWRGVIRVDTTRWSTNKSTTIYLRYLGYQRSLHFILPPSGSEIPAATSQSVVFRTQTVCHSNTRAVSPNLSKAPDNITRLANYTHLRTNLVLTRDPTKSLVYDVLQLNALHQAAPCFNLHDIRDIAIHCMGVIHYS</sequence>
<evidence type="ECO:0000313" key="1">
    <source>
        <dbReference type="EMBL" id="KAG5440982.1"/>
    </source>
</evidence>
<accession>A0A419PFE8</accession>
<reference evidence="1 2" key="1">
    <citation type="journal article" date="2018" name="Biotechnol. Adv.">
        <title>Improved genomic resources and new bioinformatic workflow for the carcinogenic parasite Clonorchis sinensis: Biotechnological implications.</title>
        <authorList>
            <person name="Wang D."/>
            <person name="Korhonen P.K."/>
            <person name="Gasser R.B."/>
            <person name="Young N.D."/>
        </authorList>
    </citation>
    <scope>NUCLEOTIDE SEQUENCE [LARGE SCALE GENOMIC DNA]</scope>
    <source>
        <strain evidence="1">Cs-k2</strain>
    </source>
</reference>